<proteinExistence type="predicted"/>
<evidence type="ECO:0000313" key="2">
    <source>
        <dbReference type="Proteomes" id="UP001147005"/>
    </source>
</evidence>
<dbReference type="Gene3D" id="1.10.238.160">
    <property type="match status" value="1"/>
</dbReference>
<evidence type="ECO:0000313" key="1">
    <source>
        <dbReference type="EMBL" id="MDE9617852.1"/>
    </source>
</evidence>
<dbReference type="InterPro" id="IPR010260">
    <property type="entry name" value="AlpA"/>
</dbReference>
<sequence length="72" mass="8483">MNIIKQHHQPAERVIREAECRQLTGICRTTRYMMEKEGRFPARRKLGGRAVGWLLSEVTDWQHSRCKASEIM</sequence>
<dbReference type="PANTHER" id="PTHR36154:SF1">
    <property type="entry name" value="DNA-BINDING TRANSCRIPTIONAL ACTIVATOR ALPA"/>
    <property type="match status" value="1"/>
</dbReference>
<dbReference type="Proteomes" id="UP001147005">
    <property type="component" value="Unassembled WGS sequence"/>
</dbReference>
<name>A0A9X4JLU4_9ENTR</name>
<organism evidence="1 2">
    <name type="scientific">Citrobacter portucalensis</name>
    <dbReference type="NCBI Taxonomy" id="1639133"/>
    <lineage>
        <taxon>Bacteria</taxon>
        <taxon>Pseudomonadati</taxon>
        <taxon>Pseudomonadota</taxon>
        <taxon>Gammaproteobacteria</taxon>
        <taxon>Enterobacterales</taxon>
        <taxon>Enterobacteriaceae</taxon>
        <taxon>Citrobacter</taxon>
        <taxon>Citrobacter freundii complex</taxon>
    </lineage>
</organism>
<comment type="caution">
    <text evidence="1">The sequence shown here is derived from an EMBL/GenBank/DDBJ whole genome shotgun (WGS) entry which is preliminary data.</text>
</comment>
<dbReference type="EMBL" id="JAKIHW010000006">
    <property type="protein sequence ID" value="MDE9617852.1"/>
    <property type="molecule type" value="Genomic_DNA"/>
</dbReference>
<dbReference type="AlphaFoldDB" id="A0A9X4JLU4"/>
<gene>
    <name evidence="1" type="ORF">L2111_07130</name>
</gene>
<dbReference type="PANTHER" id="PTHR36154">
    <property type="entry name" value="DNA-BINDING TRANSCRIPTIONAL ACTIVATOR ALPA"/>
    <property type="match status" value="1"/>
</dbReference>
<dbReference type="InterPro" id="IPR052931">
    <property type="entry name" value="Prophage_regulatory_activator"/>
</dbReference>
<accession>A0A9X4JLU4</accession>
<reference evidence="1" key="1">
    <citation type="submission" date="2022-01" db="EMBL/GenBank/DDBJ databases">
        <title>Genetic Characterization of Carbapenem-resistant Citrobacter spp. from China: a multicenter study.</title>
        <authorList>
            <person name="Ye L."/>
        </authorList>
    </citation>
    <scope>NUCLEOTIDE SEQUENCE</scope>
    <source>
        <strain evidence="1">IR5432</strain>
    </source>
</reference>
<dbReference type="Pfam" id="PF05930">
    <property type="entry name" value="Phage_AlpA"/>
    <property type="match status" value="1"/>
</dbReference>
<protein>
    <submittedName>
        <fullName evidence="1">AlpA family phage regulatory protein</fullName>
    </submittedName>
</protein>
<dbReference type="RefSeq" id="WP_079938311.1">
    <property type="nucleotide sequence ID" value="NZ_JAKIHW010000006.1"/>
</dbReference>